<name>A3FPI9_CAEEL</name>
<dbReference type="AlphaFoldDB" id="A3FPI9"/>
<keyword evidence="2" id="KW-1185">Reference proteome</keyword>
<dbReference type="FunCoup" id="A3FPI9">
    <property type="interactions" value="299"/>
</dbReference>
<accession>A3FPI9</accession>
<dbReference type="AGR" id="WB:WBGene00045270"/>
<dbReference type="HOGENOM" id="CLU_1898097_0_0_1"/>
<dbReference type="InParanoid" id="A3FPI9"/>
<evidence type="ECO:0000313" key="2">
    <source>
        <dbReference type="Proteomes" id="UP000001940"/>
    </source>
</evidence>
<reference evidence="1 2" key="1">
    <citation type="journal article" date="1998" name="Science">
        <title>Genome sequence of the nematode C. elegans: a platform for investigating biology.</title>
        <authorList>
            <consortium name="The C. elegans sequencing consortium"/>
            <person name="Sulson J.E."/>
            <person name="Waterston R."/>
        </authorList>
    </citation>
    <scope>NUCLEOTIDE SEQUENCE [LARGE SCALE GENOMIC DNA]</scope>
    <source>
        <strain evidence="1 2">Bristol N2</strain>
    </source>
</reference>
<dbReference type="KEGG" id="cel:CELE_C04E7.5"/>
<dbReference type="UCSC" id="C04E7.5">
    <property type="organism name" value="c. elegans"/>
</dbReference>
<dbReference type="SMR" id="A3FPI9"/>
<dbReference type="EMBL" id="BX284606">
    <property type="protein sequence ID" value="CCD62908.1"/>
    <property type="molecule type" value="Genomic_DNA"/>
</dbReference>
<evidence type="ECO:0000313" key="1">
    <source>
        <dbReference type="EMBL" id="CCD62908.1"/>
    </source>
</evidence>
<sequence>MSSKRQSDLEIRTHLRLLPRKVGSGSEQQELLRNRSQLNIWLCQPEEDIAKSIVAKMIEEHNKVYNLSIEFYTEKRRERFDRMKCSLRHRENAFIQEVIRRKQKMVEKKHYDGTTQFSSCDYVIMGIKSMFCFK</sequence>
<dbReference type="Bgee" id="WBGene00045270">
    <property type="expression patterns" value="Expressed in adult organism and 2 other cell types or tissues"/>
</dbReference>
<dbReference type="OrthoDB" id="5869610at2759"/>
<dbReference type="PaxDb" id="6239-C04E7.5"/>
<dbReference type="OMA" id="GIKSMFC"/>
<dbReference type="WormBase" id="C04E7.5">
    <property type="protein sequence ID" value="CE40684"/>
    <property type="gene ID" value="WBGene00045270"/>
</dbReference>
<dbReference type="RefSeq" id="NP_001123095.1">
    <property type="nucleotide sequence ID" value="NM_001129623.4"/>
</dbReference>
<protein>
    <submittedName>
        <fullName evidence="1">Transposase</fullName>
    </submittedName>
</protein>
<dbReference type="eggNOG" id="ENOG502T3EX">
    <property type="taxonomic scope" value="Eukaryota"/>
</dbReference>
<dbReference type="CTD" id="6418831"/>
<dbReference type="GeneID" id="6418831"/>
<evidence type="ECO:0000313" key="3">
    <source>
        <dbReference type="WormBase" id="C04E7.5"/>
    </source>
</evidence>
<organism evidence="1 2">
    <name type="scientific">Caenorhabditis elegans</name>
    <dbReference type="NCBI Taxonomy" id="6239"/>
    <lineage>
        <taxon>Eukaryota</taxon>
        <taxon>Metazoa</taxon>
        <taxon>Ecdysozoa</taxon>
        <taxon>Nematoda</taxon>
        <taxon>Chromadorea</taxon>
        <taxon>Rhabditida</taxon>
        <taxon>Rhabditina</taxon>
        <taxon>Rhabditomorpha</taxon>
        <taxon>Rhabditoidea</taxon>
        <taxon>Rhabditidae</taxon>
        <taxon>Peloderinae</taxon>
        <taxon>Caenorhabditis</taxon>
    </lineage>
</organism>
<gene>
    <name evidence="1 3" type="ORF">C04E7.5</name>
    <name evidence="1" type="ORF">CELE_C04E7.5</name>
</gene>
<dbReference type="Proteomes" id="UP000001940">
    <property type="component" value="Chromosome X"/>
</dbReference>
<proteinExistence type="predicted"/>